<reference evidence="2" key="1">
    <citation type="submission" date="2014-11" db="EMBL/GenBank/DDBJ databases">
        <authorList>
            <person name="Amaro Gonzalez C."/>
        </authorList>
    </citation>
    <scope>NUCLEOTIDE SEQUENCE</scope>
</reference>
<organism evidence="2">
    <name type="scientific">Anguilla anguilla</name>
    <name type="common">European freshwater eel</name>
    <name type="synonym">Muraena anguilla</name>
    <dbReference type="NCBI Taxonomy" id="7936"/>
    <lineage>
        <taxon>Eukaryota</taxon>
        <taxon>Metazoa</taxon>
        <taxon>Chordata</taxon>
        <taxon>Craniata</taxon>
        <taxon>Vertebrata</taxon>
        <taxon>Euteleostomi</taxon>
        <taxon>Actinopterygii</taxon>
        <taxon>Neopterygii</taxon>
        <taxon>Teleostei</taxon>
        <taxon>Anguilliformes</taxon>
        <taxon>Anguillidae</taxon>
        <taxon>Anguilla</taxon>
    </lineage>
</organism>
<sequence>MKCLKDLRMRRSSPRGKRVNMGNPCVEQ</sequence>
<reference evidence="2" key="2">
    <citation type="journal article" date="2015" name="Fish Shellfish Immunol.">
        <title>Early steps in the European eel (Anguilla anguilla)-Vibrio vulnificus interaction in the gills: Role of the RtxA13 toxin.</title>
        <authorList>
            <person name="Callol A."/>
            <person name="Pajuelo D."/>
            <person name="Ebbesson L."/>
            <person name="Teles M."/>
            <person name="MacKenzie S."/>
            <person name="Amaro C."/>
        </authorList>
    </citation>
    <scope>NUCLEOTIDE SEQUENCE</scope>
</reference>
<proteinExistence type="predicted"/>
<feature type="region of interest" description="Disordered" evidence="1">
    <location>
        <begin position="1"/>
        <end position="28"/>
    </location>
</feature>
<dbReference type="EMBL" id="GBXM01076682">
    <property type="protein sequence ID" value="JAH31895.1"/>
    <property type="molecule type" value="Transcribed_RNA"/>
</dbReference>
<accession>A0A0E9RTW7</accession>
<name>A0A0E9RTW7_ANGAN</name>
<evidence type="ECO:0000313" key="2">
    <source>
        <dbReference type="EMBL" id="JAH31895.1"/>
    </source>
</evidence>
<dbReference type="AlphaFoldDB" id="A0A0E9RTW7"/>
<evidence type="ECO:0000256" key="1">
    <source>
        <dbReference type="SAM" id="MobiDB-lite"/>
    </source>
</evidence>
<protein>
    <submittedName>
        <fullName evidence="2">Uncharacterized protein</fullName>
    </submittedName>
</protein>